<dbReference type="InterPro" id="IPR036047">
    <property type="entry name" value="F-box-like_dom_sf"/>
</dbReference>
<dbReference type="InterPro" id="IPR006527">
    <property type="entry name" value="F-box-assoc_dom_typ1"/>
</dbReference>
<dbReference type="Proteomes" id="UP001152484">
    <property type="component" value="Unassembled WGS sequence"/>
</dbReference>
<dbReference type="InterPro" id="IPR050796">
    <property type="entry name" value="SCF_F-box_component"/>
</dbReference>
<evidence type="ECO:0000313" key="2">
    <source>
        <dbReference type="EMBL" id="CAH9067331.1"/>
    </source>
</evidence>
<proteinExistence type="predicted"/>
<comment type="caution">
    <text evidence="2">The sequence shown here is derived from an EMBL/GenBank/DDBJ whole genome shotgun (WGS) entry which is preliminary data.</text>
</comment>
<protein>
    <recommendedName>
        <fullName evidence="1">F-box domain-containing protein</fullName>
    </recommendedName>
</protein>
<dbReference type="InterPro" id="IPR001810">
    <property type="entry name" value="F-box_dom"/>
</dbReference>
<dbReference type="PANTHER" id="PTHR31672:SF10">
    <property type="entry name" value="F-BOX DOMAIN-CONTAINING PROTEIN"/>
    <property type="match status" value="1"/>
</dbReference>
<dbReference type="Pfam" id="PF07734">
    <property type="entry name" value="FBA_1"/>
    <property type="match status" value="1"/>
</dbReference>
<gene>
    <name evidence="2" type="ORF">CEURO_LOCUS2519</name>
</gene>
<sequence>MRSGPSGAPFLPIEIISNILKRLPVKSLIRFQSVCNLWKNLIKSPSFIASHLDHSSRENLYLISRGKHTVSGTSILYFLDRDMQLRRVQNNPFIDSLKHARIVGSCNGLVCVQTGLPGTFMSLYLWNPAIREVIQVPKSIPNMDLSYSCSAGFAFSPTVKDYRIVKPYVTRSDMEYGFEAYSVTTNSWKNIGMGSFKGISPFSDCITFNGSMFWLASQASHGGEYTDVILSLYLAMDEFRLIPPPPSSRNETANLTVYKNRLAVFHCSHDLNTENILIDLWMIEEGIGSSWSKILTCGPYPHLGVPLTIWMNQIVCDVFVTVPTEGNNMYKIDGAGSFLFDPTSNEVKVLYSGEDGILDAVFTYSESIVPIRKIHTGKH</sequence>
<dbReference type="Gene3D" id="1.20.1280.50">
    <property type="match status" value="1"/>
</dbReference>
<dbReference type="CDD" id="cd22157">
    <property type="entry name" value="F-box_AtFBW1-like"/>
    <property type="match status" value="1"/>
</dbReference>
<evidence type="ECO:0000313" key="3">
    <source>
        <dbReference type="Proteomes" id="UP001152484"/>
    </source>
</evidence>
<dbReference type="SUPFAM" id="SSF50965">
    <property type="entry name" value="Galactose oxidase, central domain"/>
    <property type="match status" value="1"/>
</dbReference>
<dbReference type="PANTHER" id="PTHR31672">
    <property type="entry name" value="BNACNNG10540D PROTEIN"/>
    <property type="match status" value="1"/>
</dbReference>
<dbReference type="Pfam" id="PF00646">
    <property type="entry name" value="F-box"/>
    <property type="match status" value="1"/>
</dbReference>
<accession>A0A9P0YLK9</accession>
<dbReference type="AlphaFoldDB" id="A0A9P0YLK9"/>
<organism evidence="2 3">
    <name type="scientific">Cuscuta europaea</name>
    <name type="common">European dodder</name>
    <dbReference type="NCBI Taxonomy" id="41803"/>
    <lineage>
        <taxon>Eukaryota</taxon>
        <taxon>Viridiplantae</taxon>
        <taxon>Streptophyta</taxon>
        <taxon>Embryophyta</taxon>
        <taxon>Tracheophyta</taxon>
        <taxon>Spermatophyta</taxon>
        <taxon>Magnoliopsida</taxon>
        <taxon>eudicotyledons</taxon>
        <taxon>Gunneridae</taxon>
        <taxon>Pentapetalae</taxon>
        <taxon>asterids</taxon>
        <taxon>lamiids</taxon>
        <taxon>Solanales</taxon>
        <taxon>Convolvulaceae</taxon>
        <taxon>Cuscuteae</taxon>
        <taxon>Cuscuta</taxon>
        <taxon>Cuscuta subgen. Cuscuta</taxon>
    </lineage>
</organism>
<name>A0A9P0YLK9_CUSEU</name>
<dbReference type="EMBL" id="CAMAPE010000005">
    <property type="protein sequence ID" value="CAH9067331.1"/>
    <property type="molecule type" value="Genomic_DNA"/>
</dbReference>
<dbReference type="InterPro" id="IPR011043">
    <property type="entry name" value="Gal_Oxase/kelch_b-propeller"/>
</dbReference>
<dbReference type="OrthoDB" id="830198at2759"/>
<dbReference type="SUPFAM" id="SSF81383">
    <property type="entry name" value="F-box domain"/>
    <property type="match status" value="1"/>
</dbReference>
<evidence type="ECO:0000259" key="1">
    <source>
        <dbReference type="PROSITE" id="PS50181"/>
    </source>
</evidence>
<keyword evidence="3" id="KW-1185">Reference proteome</keyword>
<feature type="domain" description="F-box" evidence="1">
    <location>
        <begin position="5"/>
        <end position="52"/>
    </location>
</feature>
<dbReference type="PROSITE" id="PS50181">
    <property type="entry name" value="FBOX"/>
    <property type="match status" value="1"/>
</dbReference>
<reference evidence="2" key="1">
    <citation type="submission" date="2022-07" db="EMBL/GenBank/DDBJ databases">
        <authorList>
            <person name="Macas J."/>
            <person name="Novak P."/>
            <person name="Neumann P."/>
        </authorList>
    </citation>
    <scope>NUCLEOTIDE SEQUENCE</scope>
</reference>
<dbReference type="NCBIfam" id="TIGR01640">
    <property type="entry name" value="F_box_assoc_1"/>
    <property type="match status" value="1"/>
</dbReference>
<dbReference type="SMART" id="SM00256">
    <property type="entry name" value="FBOX"/>
    <property type="match status" value="1"/>
</dbReference>
<dbReference type="InterPro" id="IPR017451">
    <property type="entry name" value="F-box-assoc_interact_dom"/>
</dbReference>